<evidence type="ECO:0000313" key="2">
    <source>
        <dbReference type="Proteomes" id="UP001549077"/>
    </source>
</evidence>
<dbReference type="EMBL" id="JBEPMY010000056">
    <property type="protein sequence ID" value="MET3759362.1"/>
    <property type="molecule type" value="Genomic_DNA"/>
</dbReference>
<keyword evidence="2" id="KW-1185">Reference proteome</keyword>
<evidence type="ECO:0000313" key="1">
    <source>
        <dbReference type="EMBL" id="MET3759362.1"/>
    </source>
</evidence>
<accession>A0ABV2MUY1</accession>
<comment type="caution">
    <text evidence="1">The sequence shown here is derived from an EMBL/GenBank/DDBJ whole genome shotgun (WGS) entry which is preliminary data.</text>
</comment>
<reference evidence="1 2" key="1">
    <citation type="submission" date="2024-06" db="EMBL/GenBank/DDBJ databases">
        <title>Genomic Encyclopedia of Type Strains, Phase IV (KMG-IV): sequencing the most valuable type-strain genomes for metagenomic binning, comparative biology and taxonomic classification.</title>
        <authorList>
            <person name="Goeker M."/>
        </authorList>
    </citation>
    <scope>NUCLEOTIDE SEQUENCE [LARGE SCALE GENOMIC DNA]</scope>
    <source>
        <strain evidence="1 2">DSM 29288</strain>
    </source>
</reference>
<protein>
    <submittedName>
        <fullName evidence="1">Biotin carboxylase</fullName>
    </submittedName>
</protein>
<organism evidence="1 2">
    <name type="scientific">Rhizobium binae</name>
    <dbReference type="NCBI Taxonomy" id="1138190"/>
    <lineage>
        <taxon>Bacteria</taxon>
        <taxon>Pseudomonadati</taxon>
        <taxon>Pseudomonadota</taxon>
        <taxon>Alphaproteobacteria</taxon>
        <taxon>Hyphomicrobiales</taxon>
        <taxon>Rhizobiaceae</taxon>
        <taxon>Rhizobium/Agrobacterium group</taxon>
        <taxon>Rhizobium</taxon>
    </lineage>
</organism>
<sequence length="182" mass="20924">MANKLQRNPRNPNKCNFLKTTRCEFAVGYRLGRKEGKNPRRKALLLIEGSRSNGLRYIQTARRLGYQPITLAANPIQYDYLMAEYSKARLVDTEDFDAVRDECLNLAATYDIAGYIGFETRSESVNLTVAKLCRCFDRPGPNPVSVERCSDKFTQRQLLTQVRFHSVTNTIMRPKRIKRGLL</sequence>
<dbReference type="RefSeq" id="WP_246735478.1">
    <property type="nucleotide sequence ID" value="NZ_CP071610.1"/>
</dbReference>
<name>A0ABV2MUY1_9HYPH</name>
<proteinExistence type="predicted"/>
<gene>
    <name evidence="1" type="ORF">ABID08_006748</name>
</gene>
<dbReference type="GeneID" id="91153214"/>
<dbReference type="Proteomes" id="UP001549077">
    <property type="component" value="Unassembled WGS sequence"/>
</dbReference>
<dbReference type="Gene3D" id="3.40.50.20">
    <property type="match status" value="1"/>
</dbReference>